<sequence length="532" mass="60303">MRPYHVTYLNAQSQNEFIELIGHEVQRRIVQEIKDAGMYSVMADTTPDVSHKDRLAIACRYVDKMGLPRERLVSLTEAVDKTREGGATEIIGSLTKQGLNLDELCFQSYDYTASMSGRFNGVQKKLQDKLGKSVPYIPCLTHRSNTVIEHSCKASPIITELFNVLEALYVFYTGRTKRMSSLEDSIQSMKVDDPLNLRNLSRTRWTARAESIKSVWICYEAILDSLSNLEQSDDGTASGLRSKLLRFDCIVSIMFMKNIMYTTKRMTETLQSEDLNVIDAITIVQSTVTNLQNVNDNIDGMNKEIQAAASFAEKLGVDVGTDFLRYHRQRKPSRRIDDNPSTTANLNVESFYRKEFKAVLDTQINTFTDVLENCVATIKPLFQALQPGQEPSSIQTFEALAKFHPDKDRPDPDALMSEIETFKLHLKTTHEEDAKDISSAAKKAEEMKLVFPLTNRAFRLVLTAPVTVAKDERTFSKLKTVKNLCRSRTSDERLEELMFMACEKDITDEIPVQNLATLWASLKSRRITIGPV</sequence>
<feature type="domain" description="HAT C-terminal dimerisation" evidence="1">
    <location>
        <begin position="447"/>
        <end position="502"/>
    </location>
</feature>
<dbReference type="AlphaFoldDB" id="A0A6S7GPF2"/>
<gene>
    <name evidence="3" type="ORF">PACLA_8A063427</name>
</gene>
<dbReference type="GO" id="GO:0046983">
    <property type="term" value="F:protein dimerization activity"/>
    <property type="evidence" value="ECO:0007669"/>
    <property type="project" value="InterPro"/>
</dbReference>
<comment type="caution">
    <text evidence="3">The sequence shown here is derived from an EMBL/GenBank/DDBJ whole genome shotgun (WGS) entry which is preliminary data.</text>
</comment>
<evidence type="ECO:0000313" key="3">
    <source>
        <dbReference type="EMBL" id="CAB3993563.1"/>
    </source>
</evidence>
<feature type="domain" description="DUF4371" evidence="2">
    <location>
        <begin position="14"/>
        <end position="121"/>
    </location>
</feature>
<dbReference type="SUPFAM" id="SSF53098">
    <property type="entry name" value="Ribonuclease H-like"/>
    <property type="match status" value="1"/>
</dbReference>
<accession>A0A6S7GPF2</accession>
<protein>
    <submittedName>
        <fullName evidence="3">Zinc finger MYM-type 1-like</fullName>
    </submittedName>
</protein>
<dbReference type="Pfam" id="PF14291">
    <property type="entry name" value="DUF4371"/>
    <property type="match status" value="1"/>
</dbReference>
<dbReference type="InterPro" id="IPR052958">
    <property type="entry name" value="IFN-induced_PKR_regulator"/>
</dbReference>
<name>A0A6S7GPF2_PARCT</name>
<dbReference type="InterPro" id="IPR012337">
    <property type="entry name" value="RNaseH-like_sf"/>
</dbReference>
<dbReference type="InterPro" id="IPR008906">
    <property type="entry name" value="HATC_C_dom"/>
</dbReference>
<dbReference type="InterPro" id="IPR025398">
    <property type="entry name" value="DUF4371"/>
</dbReference>
<keyword evidence="4" id="KW-1185">Reference proteome</keyword>
<proteinExistence type="predicted"/>
<dbReference type="PANTHER" id="PTHR46289:SF19">
    <property type="entry name" value="ZINC FINGER MYM-TYPE CONTAINING 1"/>
    <property type="match status" value="1"/>
</dbReference>
<evidence type="ECO:0000259" key="2">
    <source>
        <dbReference type="Pfam" id="PF14291"/>
    </source>
</evidence>
<evidence type="ECO:0000259" key="1">
    <source>
        <dbReference type="Pfam" id="PF05699"/>
    </source>
</evidence>
<dbReference type="PANTHER" id="PTHR46289">
    <property type="entry name" value="52 KDA REPRESSOR OF THE INHIBITOR OF THE PROTEIN KINASE-LIKE PROTEIN-RELATED"/>
    <property type="match status" value="1"/>
</dbReference>
<dbReference type="Proteomes" id="UP001152795">
    <property type="component" value="Unassembled WGS sequence"/>
</dbReference>
<dbReference type="OrthoDB" id="6620445at2759"/>
<organism evidence="3 4">
    <name type="scientific">Paramuricea clavata</name>
    <name type="common">Red gorgonian</name>
    <name type="synonym">Violescent sea-whip</name>
    <dbReference type="NCBI Taxonomy" id="317549"/>
    <lineage>
        <taxon>Eukaryota</taxon>
        <taxon>Metazoa</taxon>
        <taxon>Cnidaria</taxon>
        <taxon>Anthozoa</taxon>
        <taxon>Octocorallia</taxon>
        <taxon>Malacalcyonacea</taxon>
        <taxon>Plexauridae</taxon>
        <taxon>Paramuricea</taxon>
    </lineage>
</organism>
<evidence type="ECO:0000313" key="4">
    <source>
        <dbReference type="Proteomes" id="UP001152795"/>
    </source>
</evidence>
<dbReference type="Pfam" id="PF05699">
    <property type="entry name" value="Dimer_Tnp_hAT"/>
    <property type="match status" value="1"/>
</dbReference>
<dbReference type="EMBL" id="CACRXK020002285">
    <property type="protein sequence ID" value="CAB3993563.1"/>
    <property type="molecule type" value="Genomic_DNA"/>
</dbReference>
<reference evidence="3" key="1">
    <citation type="submission" date="2020-04" db="EMBL/GenBank/DDBJ databases">
        <authorList>
            <person name="Alioto T."/>
            <person name="Alioto T."/>
            <person name="Gomez Garrido J."/>
        </authorList>
    </citation>
    <scope>NUCLEOTIDE SEQUENCE</scope>
    <source>
        <strain evidence="3">A484AB</strain>
    </source>
</reference>